<dbReference type="Proteomes" id="UP000735302">
    <property type="component" value="Unassembled WGS sequence"/>
</dbReference>
<accession>A0AAV4CI95</accession>
<reference evidence="2 3" key="1">
    <citation type="journal article" date="2021" name="Elife">
        <title>Chloroplast acquisition without the gene transfer in kleptoplastic sea slugs, Plakobranchus ocellatus.</title>
        <authorList>
            <person name="Maeda T."/>
            <person name="Takahashi S."/>
            <person name="Yoshida T."/>
            <person name="Shimamura S."/>
            <person name="Takaki Y."/>
            <person name="Nagai Y."/>
            <person name="Toyoda A."/>
            <person name="Suzuki Y."/>
            <person name="Arimoto A."/>
            <person name="Ishii H."/>
            <person name="Satoh N."/>
            <person name="Nishiyama T."/>
            <person name="Hasebe M."/>
            <person name="Maruyama T."/>
            <person name="Minagawa J."/>
            <person name="Obokata J."/>
            <person name="Shigenobu S."/>
        </authorList>
    </citation>
    <scope>NUCLEOTIDE SEQUENCE [LARGE SCALE GENOMIC DNA]</scope>
</reference>
<evidence type="ECO:0000313" key="3">
    <source>
        <dbReference type="Proteomes" id="UP000735302"/>
    </source>
</evidence>
<protein>
    <submittedName>
        <fullName evidence="2">Uncharacterized protein</fullName>
    </submittedName>
</protein>
<comment type="caution">
    <text evidence="2">The sequence shown here is derived from an EMBL/GenBank/DDBJ whole genome shotgun (WGS) entry which is preliminary data.</text>
</comment>
<name>A0AAV4CI95_9GAST</name>
<organism evidence="2 3">
    <name type="scientific">Plakobranchus ocellatus</name>
    <dbReference type="NCBI Taxonomy" id="259542"/>
    <lineage>
        <taxon>Eukaryota</taxon>
        <taxon>Metazoa</taxon>
        <taxon>Spiralia</taxon>
        <taxon>Lophotrochozoa</taxon>
        <taxon>Mollusca</taxon>
        <taxon>Gastropoda</taxon>
        <taxon>Heterobranchia</taxon>
        <taxon>Euthyneura</taxon>
        <taxon>Panpulmonata</taxon>
        <taxon>Sacoglossa</taxon>
        <taxon>Placobranchoidea</taxon>
        <taxon>Plakobranchidae</taxon>
        <taxon>Plakobranchus</taxon>
    </lineage>
</organism>
<feature type="compositionally biased region" description="Polar residues" evidence="1">
    <location>
        <begin position="64"/>
        <end position="80"/>
    </location>
</feature>
<evidence type="ECO:0000313" key="2">
    <source>
        <dbReference type="EMBL" id="GFO31177.1"/>
    </source>
</evidence>
<dbReference type="EMBL" id="BLXT01006360">
    <property type="protein sequence ID" value="GFO31177.1"/>
    <property type="molecule type" value="Genomic_DNA"/>
</dbReference>
<dbReference type="AlphaFoldDB" id="A0AAV4CI95"/>
<feature type="region of interest" description="Disordered" evidence="1">
    <location>
        <begin position="19"/>
        <end position="41"/>
    </location>
</feature>
<keyword evidence="3" id="KW-1185">Reference proteome</keyword>
<proteinExistence type="predicted"/>
<sequence>MCNLPIRWRTQRLFTSSMPYYLRSSPRPRNPPDPGHQQPYHHHLLHHHHHYNYHCCCCGAKTLGSDSRSSSKNNIHNRNSIRIPPGENSSRAPQG</sequence>
<gene>
    <name evidence="2" type="ORF">PoB_005768200</name>
</gene>
<evidence type="ECO:0000256" key="1">
    <source>
        <dbReference type="SAM" id="MobiDB-lite"/>
    </source>
</evidence>
<feature type="region of interest" description="Disordered" evidence="1">
    <location>
        <begin position="64"/>
        <end position="95"/>
    </location>
</feature>